<dbReference type="FunFam" id="1.10.1200.10:FF:000007">
    <property type="entry name" value="Probable polyketide synthase pks17"/>
    <property type="match status" value="3"/>
</dbReference>
<evidence type="ECO:0000256" key="10">
    <source>
        <dbReference type="SAM" id="MobiDB-lite"/>
    </source>
</evidence>
<feature type="domain" description="Ketosynthase family 3 (KS3)" evidence="12">
    <location>
        <begin position="4083"/>
        <end position="4509"/>
    </location>
</feature>
<dbReference type="Gene3D" id="1.10.1200.10">
    <property type="entry name" value="ACP-like"/>
    <property type="match status" value="4"/>
</dbReference>
<dbReference type="Pfam" id="PF16197">
    <property type="entry name" value="KAsynt_C_assoc"/>
    <property type="match status" value="3"/>
</dbReference>
<dbReference type="SMART" id="SM00827">
    <property type="entry name" value="PKS_AT"/>
    <property type="match status" value="3"/>
</dbReference>
<dbReference type="PROSITE" id="PS00012">
    <property type="entry name" value="PHOSPHOPANTETHEINE"/>
    <property type="match status" value="4"/>
</dbReference>
<evidence type="ECO:0000256" key="9">
    <source>
        <dbReference type="PROSITE-ProRule" id="PRU01363"/>
    </source>
</evidence>
<keyword evidence="5" id="KW-0677">Repeat</keyword>
<keyword evidence="3" id="KW-0597">Phosphoprotein</keyword>
<dbReference type="InterPro" id="IPR018201">
    <property type="entry name" value="Ketoacyl_synth_AS"/>
</dbReference>
<feature type="active site" description="Proton donor; for dehydratase activity" evidence="9">
    <location>
        <position position="2185"/>
    </location>
</feature>
<dbReference type="EMBL" id="KJ590158">
    <property type="protein sequence ID" value="AID50082.1"/>
    <property type="molecule type" value="Genomic_DNA"/>
</dbReference>
<feature type="domain" description="Ketosynthase family 3 (KS3)" evidence="12">
    <location>
        <begin position="2767"/>
        <end position="3192"/>
    </location>
</feature>
<dbReference type="PROSITE" id="PS52019">
    <property type="entry name" value="PKS_MFAS_DH"/>
    <property type="match status" value="1"/>
</dbReference>
<dbReference type="Pfam" id="PF02801">
    <property type="entry name" value="Ketoacyl-synt_C"/>
    <property type="match status" value="3"/>
</dbReference>
<feature type="compositionally biased region" description="Basic and acidic residues" evidence="10">
    <location>
        <begin position="2063"/>
        <end position="2080"/>
    </location>
</feature>
<dbReference type="Pfam" id="PF00550">
    <property type="entry name" value="PP-binding"/>
    <property type="match status" value="4"/>
</dbReference>
<evidence type="ECO:0000256" key="2">
    <source>
        <dbReference type="ARBA" id="ARBA00022450"/>
    </source>
</evidence>
<dbReference type="NCBIfam" id="NF045894">
    <property type="entry name" value="PKS_plus_SDR"/>
    <property type="match status" value="1"/>
</dbReference>
<protein>
    <submittedName>
        <fullName evidence="14">NamA</fullName>
    </submittedName>
</protein>
<dbReference type="GO" id="GO:0033068">
    <property type="term" value="P:macrolide biosynthetic process"/>
    <property type="evidence" value="ECO:0007669"/>
    <property type="project" value="UniProtKB-ARBA"/>
</dbReference>
<dbReference type="SMART" id="SM01294">
    <property type="entry name" value="PKS_PP_betabranch"/>
    <property type="match status" value="1"/>
</dbReference>
<feature type="region of interest" description="N-terminal hotdog fold" evidence="9">
    <location>
        <begin position="1976"/>
        <end position="2102"/>
    </location>
</feature>
<dbReference type="GO" id="GO:0031177">
    <property type="term" value="F:phosphopantetheine binding"/>
    <property type="evidence" value="ECO:0007669"/>
    <property type="project" value="InterPro"/>
</dbReference>
<dbReference type="Gene3D" id="3.40.47.10">
    <property type="match status" value="3"/>
</dbReference>
<feature type="domain" description="Carrier" evidence="11">
    <location>
        <begin position="3984"/>
        <end position="4059"/>
    </location>
</feature>
<dbReference type="InterPro" id="IPR032821">
    <property type="entry name" value="PKS_assoc"/>
</dbReference>
<evidence type="ECO:0000256" key="3">
    <source>
        <dbReference type="ARBA" id="ARBA00022553"/>
    </source>
</evidence>
<dbReference type="Pfam" id="PF18369">
    <property type="entry name" value="PKS_DE"/>
    <property type="match status" value="1"/>
</dbReference>
<dbReference type="InterPro" id="IPR016036">
    <property type="entry name" value="Malonyl_transacylase_ACP-bd"/>
</dbReference>
<dbReference type="InterPro" id="IPR041618">
    <property type="entry name" value="PKS_DE"/>
</dbReference>
<dbReference type="Pfam" id="PF08659">
    <property type="entry name" value="KR"/>
    <property type="match status" value="2"/>
</dbReference>
<dbReference type="SUPFAM" id="SSF47336">
    <property type="entry name" value="ACP-like"/>
    <property type="match status" value="4"/>
</dbReference>
<dbReference type="InterPro" id="IPR009081">
    <property type="entry name" value="PP-bd_ACP"/>
</dbReference>
<evidence type="ECO:0000259" key="13">
    <source>
        <dbReference type="PROSITE" id="PS52019"/>
    </source>
</evidence>
<comment type="pathway">
    <text evidence="1">Antibiotic biosynthesis.</text>
</comment>
<dbReference type="InterPro" id="IPR049900">
    <property type="entry name" value="PKS_mFAS_DH"/>
</dbReference>
<dbReference type="Pfam" id="PF13193">
    <property type="entry name" value="AMP-binding_C"/>
    <property type="match status" value="1"/>
</dbReference>
<dbReference type="InterPro" id="IPR020845">
    <property type="entry name" value="AMP-binding_CS"/>
</dbReference>
<dbReference type="FunFam" id="3.40.47.10:FF:000019">
    <property type="entry name" value="Polyketide synthase type I"/>
    <property type="match status" value="3"/>
</dbReference>
<dbReference type="InterPro" id="IPR020807">
    <property type="entry name" value="PKS_DH"/>
</dbReference>
<feature type="region of interest" description="Disordered" evidence="10">
    <location>
        <begin position="2061"/>
        <end position="2115"/>
    </location>
</feature>
<dbReference type="CDD" id="cd00833">
    <property type="entry name" value="PKS"/>
    <property type="match status" value="3"/>
</dbReference>
<evidence type="ECO:0000256" key="6">
    <source>
        <dbReference type="ARBA" id="ARBA00023194"/>
    </source>
</evidence>
<dbReference type="InterPro" id="IPR036291">
    <property type="entry name" value="NAD(P)-bd_dom_sf"/>
</dbReference>
<keyword evidence="6" id="KW-0045">Antibiotic biosynthesis</keyword>
<dbReference type="InterPro" id="IPR050091">
    <property type="entry name" value="PKS_NRPS_Biosynth_Enz"/>
</dbReference>
<keyword evidence="7" id="KW-0511">Multifunctional enzyme</keyword>
<dbReference type="InterPro" id="IPR000873">
    <property type="entry name" value="AMP-dep_synth/lig_dom"/>
</dbReference>
<dbReference type="Gene3D" id="3.40.50.720">
    <property type="entry name" value="NAD(P)-binding Rossmann-like Domain"/>
    <property type="match status" value="3"/>
</dbReference>
<evidence type="ECO:0000256" key="7">
    <source>
        <dbReference type="ARBA" id="ARBA00023268"/>
    </source>
</evidence>
<dbReference type="SUPFAM" id="SSF55048">
    <property type="entry name" value="Probable ACP-binding domain of malonyl-CoA ACP transacylase"/>
    <property type="match status" value="3"/>
</dbReference>
<dbReference type="Pfam" id="PF00698">
    <property type="entry name" value="Acyl_transf_1"/>
    <property type="match status" value="3"/>
</dbReference>
<feature type="domain" description="Carrier" evidence="11">
    <location>
        <begin position="2669"/>
        <end position="2744"/>
    </location>
</feature>
<dbReference type="FunFam" id="3.40.366.10:FF:000002">
    <property type="entry name" value="Probable polyketide synthase 2"/>
    <property type="match status" value="3"/>
</dbReference>
<feature type="active site" description="Proton acceptor; for dehydratase activity" evidence="9">
    <location>
        <position position="2008"/>
    </location>
</feature>
<dbReference type="Gene3D" id="3.40.50.12780">
    <property type="entry name" value="N-terminal domain of ligase-like"/>
    <property type="match status" value="1"/>
</dbReference>
<dbReference type="Pfam" id="PF00109">
    <property type="entry name" value="ketoacyl-synt"/>
    <property type="match status" value="3"/>
</dbReference>
<dbReference type="InterPro" id="IPR036736">
    <property type="entry name" value="ACP-like_sf"/>
</dbReference>
<dbReference type="InterPro" id="IPR045851">
    <property type="entry name" value="AMP-bd_C_sf"/>
</dbReference>
<dbReference type="SMART" id="SM00825">
    <property type="entry name" value="PKS_KS"/>
    <property type="match status" value="3"/>
</dbReference>
<dbReference type="SUPFAM" id="SSF52151">
    <property type="entry name" value="FabD/lysophospholipase-like"/>
    <property type="match status" value="3"/>
</dbReference>
<feature type="domain" description="Carrier" evidence="11">
    <location>
        <begin position="984"/>
        <end position="1059"/>
    </location>
</feature>
<dbReference type="SMART" id="SM00823">
    <property type="entry name" value="PKS_PP"/>
    <property type="match status" value="4"/>
</dbReference>
<dbReference type="InterPro" id="IPR001227">
    <property type="entry name" value="Ac_transferase_dom_sf"/>
</dbReference>
<dbReference type="SUPFAM" id="SSF56801">
    <property type="entry name" value="Acetyl-CoA synthetase-like"/>
    <property type="match status" value="1"/>
</dbReference>
<dbReference type="Gene3D" id="3.40.366.10">
    <property type="entry name" value="Malonyl-Coenzyme A Acyl Carrier Protein, domain 2"/>
    <property type="match status" value="3"/>
</dbReference>
<dbReference type="InterPro" id="IPR020841">
    <property type="entry name" value="PKS_Beta-ketoAc_synthase_dom"/>
</dbReference>
<evidence type="ECO:0000256" key="4">
    <source>
        <dbReference type="ARBA" id="ARBA00022679"/>
    </source>
</evidence>
<dbReference type="InterPro" id="IPR057326">
    <property type="entry name" value="KR_dom"/>
</dbReference>
<dbReference type="SMART" id="SM00822">
    <property type="entry name" value="PKS_KR"/>
    <property type="match status" value="2"/>
</dbReference>
<dbReference type="InterPro" id="IPR014043">
    <property type="entry name" value="Acyl_transferase_dom"/>
</dbReference>
<dbReference type="SMART" id="SM00826">
    <property type="entry name" value="PKS_DH"/>
    <property type="match status" value="2"/>
</dbReference>
<dbReference type="InterPro" id="IPR016039">
    <property type="entry name" value="Thiolase-like"/>
</dbReference>
<reference evidence="14" key="1">
    <citation type="submission" date="2014-03" db="EMBL/GenBank/DDBJ databases">
        <title>Activation of a cryptic gene cluster uncovers an unexpected logic of ansamycin biosynthesis in Streptomyces sp. LZ35.</title>
        <authorList>
            <person name="Li S."/>
            <person name="Wang H."/>
            <person name="Shen Y."/>
        </authorList>
    </citation>
    <scope>NUCLEOTIDE SEQUENCE</scope>
    <source>
        <strain evidence="14">LZ35</strain>
    </source>
</reference>
<feature type="domain" description="Ketosynthase family 3 (KS3)" evidence="12">
    <location>
        <begin position="1076"/>
        <end position="1501"/>
    </location>
</feature>
<dbReference type="Gene3D" id="3.30.300.30">
    <property type="match status" value="1"/>
</dbReference>
<dbReference type="Pfam" id="PF21089">
    <property type="entry name" value="PKS_DH_N"/>
    <property type="match status" value="2"/>
</dbReference>
<accession>A0A068ETC4</accession>
<evidence type="ECO:0000259" key="11">
    <source>
        <dbReference type="PROSITE" id="PS50075"/>
    </source>
</evidence>
<dbReference type="GO" id="GO:0004312">
    <property type="term" value="F:fatty acid synthase activity"/>
    <property type="evidence" value="ECO:0007669"/>
    <property type="project" value="TreeGrafter"/>
</dbReference>
<keyword evidence="2" id="KW-0596">Phosphopantetheine</keyword>
<dbReference type="InterPro" id="IPR042104">
    <property type="entry name" value="PKS_dehydratase_sf"/>
</dbReference>
<dbReference type="Gene3D" id="6.10.140.1830">
    <property type="match status" value="1"/>
</dbReference>
<feature type="domain" description="Carrier" evidence="11">
    <location>
        <begin position="5538"/>
        <end position="5613"/>
    </location>
</feature>
<dbReference type="InterPro" id="IPR014030">
    <property type="entry name" value="Ketoacyl_synth_N"/>
</dbReference>
<feature type="domain" description="PKS/mFAS DH" evidence="13">
    <location>
        <begin position="1976"/>
        <end position="2288"/>
    </location>
</feature>
<dbReference type="InterPro" id="IPR013968">
    <property type="entry name" value="PKS_KR"/>
</dbReference>
<proteinExistence type="predicted"/>
<dbReference type="PROSITE" id="PS00455">
    <property type="entry name" value="AMP_BINDING"/>
    <property type="match status" value="1"/>
</dbReference>
<dbReference type="SUPFAM" id="SSF53901">
    <property type="entry name" value="Thiolase-like"/>
    <property type="match status" value="3"/>
</dbReference>
<dbReference type="PROSITE" id="PS50075">
    <property type="entry name" value="CARRIER"/>
    <property type="match status" value="4"/>
</dbReference>
<feature type="region of interest" description="Disordered" evidence="10">
    <location>
        <begin position="3194"/>
        <end position="3217"/>
    </location>
</feature>
<dbReference type="Gene3D" id="3.10.129.110">
    <property type="entry name" value="Polyketide synthase dehydratase"/>
    <property type="match status" value="3"/>
</dbReference>
<feature type="region of interest" description="C-terminal hotdog fold" evidence="9">
    <location>
        <begin position="2120"/>
        <end position="2288"/>
    </location>
</feature>
<evidence type="ECO:0000256" key="1">
    <source>
        <dbReference type="ARBA" id="ARBA00004792"/>
    </source>
</evidence>
<organism evidence="14">
    <name type="scientific">Streptomyces sp. LZ35</name>
    <dbReference type="NCBI Taxonomy" id="1245024"/>
    <lineage>
        <taxon>Bacteria</taxon>
        <taxon>Bacillati</taxon>
        <taxon>Actinomycetota</taxon>
        <taxon>Actinomycetes</taxon>
        <taxon>Kitasatosporales</taxon>
        <taxon>Streptomycetaceae</taxon>
        <taxon>Streptomyces</taxon>
    </lineage>
</organism>
<dbReference type="SUPFAM" id="SSF51735">
    <property type="entry name" value="NAD(P)-binding Rossmann-fold domains"/>
    <property type="match status" value="6"/>
</dbReference>
<dbReference type="InterPro" id="IPR016035">
    <property type="entry name" value="Acyl_Trfase/lysoPLipase"/>
</dbReference>
<evidence type="ECO:0000313" key="14">
    <source>
        <dbReference type="EMBL" id="AID50082.1"/>
    </source>
</evidence>
<evidence type="ECO:0000256" key="8">
    <source>
        <dbReference type="ARBA" id="ARBA00023315"/>
    </source>
</evidence>
<dbReference type="InterPro" id="IPR006162">
    <property type="entry name" value="Ppantetheine_attach_site"/>
</dbReference>
<dbReference type="CDD" id="cd08956">
    <property type="entry name" value="KR_3_FAS_SDR_x"/>
    <property type="match status" value="1"/>
</dbReference>
<sequence>MPARPPNDEIPLPAKESVFFVKGLRVDSPPHGESRKENRAKVLPDLITPLSVILRENAGRFPDKIAFEDDRHAVTYRELDARTRRLAGHLVGLGVRRGDRVALCLGNSVAMVESYLAVVRAGGIGVPINPQAAPAEMKYLLADSAATLALTGTANAETFLQSIPRGTREVSVVVADALGPDAGHTLPPGTVAYEEIVATEPVTEAPDDLGLDEVAWMFYTSGTTGRPKGVLSTQRNCLYSVASCYIPVPGLTEHDRVLWPLPLFHSLSHIACVLSVTVSGATARIMDGSSADDILTALRENRSTLLAGVPTTYHHLVGIAHRTGLSLPDLRIGLVGGAVTGPGLRHSFEAAFGVPLVDAYGSTETCGAITINPPDGHVVEGSCGLPVPGVGVRIVDPRTGQEVPAGQEGEVWVSGPNVMVGYHNNPQATAEVLQDGWFHTGDLARRDEAGYFTICGRLKDVIIRGGENIHPDEIEAALRGAEGVADAAVAGMPHDTLGEVPVAWVVPGPDGVDLTRLLDHCRTQLSPYKLPERIHEARTIPRTASGKVIRRLLADLPARLRYAADGHYERLMLRDWSGAAVSSDVPEELRWAVVGRDAVTDGLAAALRKAGVADVRQYADLPTSRTTPDAATYVTVLAEADADTLTSARAGWAEGTGSRLVVLTRGVMGVTDRDGTPERAEVALWAAARAAQAEGGHGAPLTIVDVEASTPESEYAEALIAAVASGLPQLAVRDGNLLRPRLVRLPVVDGPDSATPALDGPVIVTGADTKTGAALARHLVTVHGTRHLVLVQATDTADDRGRAELPADGVEIVRVVADGSNPLALRAALTRTGPVTAVVHTADDPELARALDDLTADDDLAAFVVVTDAAALLGAQPDGLAPTAVTAALTEAVVRDRRLRGLPGSLLALGRPDEGPGAFDALIETGTPALVALWPTTVNPGDRVRTLLDTLTEQEPRATAQADETITAALRARLADLIERDQLALLGEMIRQEAASVHTHTSAEPTPAGRSFRDLGLSSLAVVELRNRLTKRTGLRLPATVTFDHPTPEALAGHLRARVLGLHEAAGEATGAADPAEPIAIVGMACRLPGGVASPQDLWRLVSEGRDVVSGFPEDRGWDLDSLFDADPEKTGTSYADQGGFLREAGLFDAGFFGISPREALAMDPQQRLLLETSWEALERAGIDPGTLKGNDVGVFSGLMAQGYGQSGATPAELEGFGETGTASSVASGRVSYVFGFEGPAITVDTACSSSLVAMHLAAQALRQGECSMALAGGATVMATPSTFVEFSRQRALSSDGRCKSYADAADGTGWAEGAGVVVLERLSEARRNGHRVLAVIRGSAVSQDGASNGLTAPSGLAQQRVIRKALASAGLSAADVDVVEGHGTGTVLGDPIEAQALLATYGQDREPERPLWLGSLKSNLGHAQAAAGVAGVIKMVEALRHGVMPATLHADTPSSQVDWSVGAVEVLSEARIWPETGRPRRAGVSSFGLSGTNAHLILEHSPEPASEPVVDAVDGVVPLVVSAATAASLAGQAQRLASFVGSASDVVLPEVAAALVSRRAVLSERAVVVAGSRDEALSGLGAVARGEDVRGVVAGGGVRSGGDGKVVLVFPGQGSPWVGMGRELLECSEVFAARVGECAVELERWVDWSLVDVLRGDCPVEFFEREDVRQPASFAVMVGLAAVWESVGVVADAVVGHSGGEVAAACVSGALSLEDAVRVVAVRSQVISGVLSGRGGMASVGLSEEEAVARLREWDGRVEVGAVNSPSSVVISGDTEALGGALDALAAEGVGARRVAIDYASHTKHVEAIEDALAAAFADIRAQAPLIPFYSTVTGEWVREAGVLDGGYWYRNLRGQVRFGPAIADLLADGHTVFVESSAHPVLVQPINEIVDQAGTGAVVSGSLRRDEGTSRRLLTSMAELFVRGVPVDWTGVLPAGAVAARADLPTYAFDHQHYWLRPTPAVDAVALGQAAGDHPLIGAIVGRPDSGGLMTTSRWSVATHPWLGDHTVGDVVVVPSAALVEMAIRLGDEVGSPVIEELTVDRPVLLPLRGGGRAVQMTVGKADEQGRRPVEAYSRPDDASPDAVWTRHAHGTLMPGPVTPPASSGRWPTTSPTTDVALHEAIGEADRYGLHPALLDAAICTTLAPGMIATRWSGVTLLASGAAAVRVRTARDTSEVTRLELVDATGAPVLIADAVVAEPFSPEKADASAPGALFQVDWVELLPPPGETAEEAVTTATIADAEDLADLTAVPDLLMYEAGHSPADPREAVAAALAVLQAWLAAPALAHTRLVVMIPGAEDDLTAAAVSGLLRSAQSEHPDRIVLVDRENAEHHDSAATVKAVQLASVTGEPRIRVRDGVTLVPRLKPAPLTENPRRQLTPDGTVLVTGGTGTLGSLVARHLATEHGVRHLLLTSRSGPNAEGAAELYEELTNLGTTVTIAACDTADRDAVAALLAAVPDAHPLTAVVHTAGVLDDAVVTTLTPDRLDTVLRPKLDAALHLHDLTRHIDLAAFVLFSSAAGVLGNPGQGNYAAANASLDALALHRRRSGLPGISLAWGYWNAATAMTRHLGAADLHRTRSLGMAGLSTAEGMALFDMALRAGEETPAALVATRFDLPALRASTRAGTPVAPLLRGLAPVPRPAAASSHTAVTGSLRQRLDRLGAKERTEALVELVRRNAAQVLGHSGADGIRVDRAFKDAGFDSLTAIELRNRLAAATSLTLPSTIVFDHPKPLLLADHLRVRLFGDDEQRQEDDQHGDGTVAALSDDPIAIVAMACRFPGGVESPEDLWRLVTEGTSVIGEFPDDRGWDIDSHYDADPDRIGKTYVRHGAFLDDATGFDAAFFGISPNEALAMDPQQRLFLETSWEAFERAAIDPTGPGSKDVGVFVGVNSHDYTVRTHHAPGVEGFRLTGNSGSVISGRIAYQLGFEGPAITIDTACSSSLVALHLAARAIQQGECSMALAGGVMVMGNLETFVEFSRQRGLSPDGRCKPFADAADGTGWSEGVGVLLVERLSDARRRGHQVLAVVKGTAVNQDGASNGLTAPNGLSQQRVIRKALADAGLSTSDVDAVEGHGTGTVLGDPIEARALLDTYGQNRPADRPLWLGSIKSNIGHTQAAAGVAGVIKMVMAMRDGVMPRTLHVDRPSTHVDWSTGAVQLLTEARQWPDAGHPRSAGVSSFGISGTNAHVVIQQAPAEDATSDQAHGAEPVPSHSAGLPTPVPVSARTAAALRAQAGRLARFVDARPELSLTDTAHALATTRAQLDHRAVLLATDRQQLADALRALSNGTPTAATVTGRPSEGKLAFLFTGQGSQWAGMGRELAERHPVFREAFTAACDAVERHLDGHLALPLRHVLFAESGMAEAALLDQTLYTQAGLFALETALFRLFGSWGVRPDLVAGHSIGEISAAHAAGILDLAEAGELVAARGRLMQALPEGGAMVAVQATEAEVAPLLDATTGEIAIAAVNGPDAIVLSGAQDTVLDVAARLADQGRKTKRLKVGHAFHSPLMAPMLDEFRAVIARLRPRPATIPVVSTLTGTPAKDGQFATPEYWVDQVRHAVRFADAVTALRDQGARTFLEIGPGNSLTSLTLGALGTDHGDCFATMSEDDSEETAVLTALAELHVRDADVDWPALLGTPATEIGTELPTYAFQHQRYWVEPEISAAGAEALGARATGHPLLSTAIEIPGDGPTGLVLTGRLDRRALGRLLDPGTGAVPAAALLDLLVHAGTVAGSGAVEQIVIDSPPTVPEHSHLQLRVRVDGPGRDGLRPVVIHSRRSGDEDGTWTRHARALLRPGLPTPSFDLRTWPAAGADALADLLDPQESGGIHGLTEQDGRLFANLSLPPELVDQAAEFTLHPALLDSVLRLLADRTGESGRDLTTCTDLAVFAEGATALRLRATPVDGGRHLVELADHTGEPVAVLGPLALSSPTSVTIDATVATPAPGETHTTKDGQLVRRIVGRPAAEKGSLAHRLAALDATEQQRALLDLVQESAAVVLGHTGAEALEENRPFKDLGFDSLSAVKLRNRLHDFTGVSLPSTVVFDHPTPATLAGHLRIELLGEEVVPEPADGVRPGPAVPAESDEPIAIIAMSTRLPGGVDTPEDLWRLVIDERDALSVFPHNRDWDVDTLYHPDPAHPGTTYTRVGGFLHDAAQFDAKLFGISPREALAMDPQQRLLLETSWEALERAGIDPLSVRGDDIGVFTGIVHHDYVTRLRQVPEDVRGYVMTGTSPSVASGRVAYVFGFEGPAVTIDTACSSSLVAMHLAAQAIRRGECSLALAGGATVMSSPDAFVEFAGQRGLSPDGRCKAYSSTADGTGFAEGVGVVVLERLSQARRNGHRILAVMRGSAVNQDGASNGLSAPSGPSQQRVIRRALSDAGLSTKDIDIVEGHGTGTPLGDPIEVQALLATYGQDRPADSPLWLGSLKSNIGHTQAAAGISGVIKMVEALQHGVMPPTLHVAEPTPQVDWATNAIALLTQAREWPATGRPRRGAVSSFGVSGTNAHVILEQAPVEQPAATATPTEAVGPLVVSAASKASLAGQAARLATFLETSENSAPLDAVAAGLVSQRTVLSERAVVVAGSRAEALAGLHGLARGESRPDAVAGSAVAPGRTVLVFPGQGSQWQGMGRELLDSSPVFAQRVGECAAALEQWVDWSLVDVLRGDVPAEMLERIEVIQPALFSVMVGLAAVWESMGVVPDAVVGHSQGEIAAACVSGALSLEDAARIVVLRSQLFADELVGRGAVASVALSGQDAEELLAPYGGRLAIAGVNSPRSVTVAGAHEPLEELVAALTGRGIRARIVPSTVASHSPQVDRLRDRIAELLSFVRPGKGRVPLYSTVTGEVLHGPELTADYWFENCRRPVDFEPVVRKLLAGGHTVFVESSAHPVLAQPLNQIVDEEDDNVRLRTVVGSTLRRDEGGPRRLLTSMAELFVRGVPVDWTKFLRAGAGHVDLPTYAFDRRHYWLQDAETADDSGASDNDADADFWSAVEQTDADSLAGLLAPDSAGLRDALRTVVPALADWRGRSRRRSSAERLRYAVTWRPLDREVSRVPAGRWLAVLPPGCPAETVTGSRVTELIAELGAQGLDVVPFETVPSAFTRTGLTARLSDIRAEYQPAGVLSLLALDGEQDAIDTVARTLALVQALGDAGLNGPLWCLTRGAVNTGIQDTAGEPGDAAIWGLGRAVALEHPDRWGGLIDLPATADAHTAQYLVGALNGTAGDQLAVRRPGLYSRRLVRKPASQTPADGGWRPHGTVLVTGGAEALGIHASLWLARSGARRLIVTTTAQAPADAVTELQGKLAASGVETTVVSCADADRETLARLIAETPREQPLTAVVHAADAPWTSAVADTGHADLTEVFAGKVDTAVWLDELFTGTDAAPLDAFVVFSSIAGIWGGGGQGVSGAAGAVLDALVDRRRGRGLAATSIAWGALDGIGLGMDEAAAAQLRRRGVLPMAHQVAVTAFEQAAEAREKAVTVADMDWEAFIPAFTSARVSPLFADLPEAAAALRSSQPDAENGDITSSLVDSLRDVPQAEQNRLLLRLVCGQAATVLGHSSGESIGPLQSFQEVGFDSLGAVNLRNSLHVATGLRLPATLVFDYPTPDAVVGFLRSELLTETSDDLEGREDDLRRVLAQVPLSRLREAGLLDTLLSLGGSVDGSVPEAAAPEPAPAAPAAEDAAVIDVMDVADLVKRALGSNPN</sequence>
<keyword evidence="4" id="KW-0808">Transferase</keyword>
<dbReference type="InterPro" id="IPR049552">
    <property type="entry name" value="PKS_DH_N"/>
</dbReference>
<dbReference type="InterPro" id="IPR020806">
    <property type="entry name" value="PKS_PP-bd"/>
</dbReference>
<dbReference type="Pfam" id="PF00501">
    <property type="entry name" value="AMP-binding"/>
    <property type="match status" value="1"/>
</dbReference>
<dbReference type="GO" id="GO:0004315">
    <property type="term" value="F:3-oxoacyl-[acyl-carrier-protein] synthase activity"/>
    <property type="evidence" value="ECO:0007669"/>
    <property type="project" value="InterPro"/>
</dbReference>
<evidence type="ECO:0000256" key="5">
    <source>
        <dbReference type="ARBA" id="ARBA00022737"/>
    </source>
</evidence>
<dbReference type="InterPro" id="IPR014031">
    <property type="entry name" value="Ketoacyl_synth_C"/>
</dbReference>
<dbReference type="CDD" id="cd08952">
    <property type="entry name" value="KR_1_SDR_x"/>
    <property type="match status" value="1"/>
</dbReference>
<gene>
    <name evidence="14" type="primary">namA</name>
</gene>
<dbReference type="Gene3D" id="3.30.70.3290">
    <property type="match status" value="3"/>
</dbReference>
<dbReference type="PANTHER" id="PTHR43775">
    <property type="entry name" value="FATTY ACID SYNTHASE"/>
    <property type="match status" value="1"/>
</dbReference>
<evidence type="ECO:0000259" key="12">
    <source>
        <dbReference type="PROSITE" id="PS52004"/>
    </source>
</evidence>
<dbReference type="PANTHER" id="PTHR43775:SF51">
    <property type="entry name" value="INACTIVE PHENOLPHTHIOCEROL SYNTHESIS POLYKETIDE SYNTHASE TYPE I PKS1-RELATED"/>
    <property type="match status" value="1"/>
</dbReference>
<dbReference type="PROSITE" id="PS52004">
    <property type="entry name" value="KS3_2"/>
    <property type="match status" value="3"/>
</dbReference>
<dbReference type="PROSITE" id="PS00606">
    <property type="entry name" value="KS3_1"/>
    <property type="match status" value="3"/>
</dbReference>
<name>A0A068ETC4_9ACTN</name>
<dbReference type="InterPro" id="IPR042099">
    <property type="entry name" value="ANL_N_sf"/>
</dbReference>
<dbReference type="GO" id="GO:0006633">
    <property type="term" value="P:fatty acid biosynthetic process"/>
    <property type="evidence" value="ECO:0007669"/>
    <property type="project" value="InterPro"/>
</dbReference>
<dbReference type="InterPro" id="IPR025110">
    <property type="entry name" value="AMP-bd_C"/>
</dbReference>
<keyword evidence="8" id="KW-0012">Acyltransferase</keyword>